<protein>
    <recommendedName>
        <fullName evidence="3">Antitoxin SocA-like Panacea domain-containing protein</fullName>
    </recommendedName>
</protein>
<accession>A0A1D3TR96</accession>
<organism evidence="1 2">
    <name type="scientific">Anaerobium acetethylicum</name>
    <dbReference type="NCBI Taxonomy" id="1619234"/>
    <lineage>
        <taxon>Bacteria</taxon>
        <taxon>Bacillati</taxon>
        <taxon>Bacillota</taxon>
        <taxon>Clostridia</taxon>
        <taxon>Lachnospirales</taxon>
        <taxon>Lachnospiraceae</taxon>
        <taxon>Anaerobium</taxon>
    </lineage>
</organism>
<sequence length="112" mass="12906">MMFILNTVLINATLLKIEFSCDDSKFTGYEKTIIDSIVKNLCCYSGKTLERFTHLEAPWLKTRGDLPASVASTKIIPKKLIGEYFVAVKERYEMLDPSDIEIYAKRMFEKIN</sequence>
<reference evidence="1 2" key="1">
    <citation type="submission" date="2016-09" db="EMBL/GenBank/DDBJ databases">
        <authorList>
            <person name="Capua I."/>
            <person name="De Benedictis P."/>
            <person name="Joannis T."/>
            <person name="Lombin L.H."/>
            <person name="Cattoli G."/>
        </authorList>
    </citation>
    <scope>NUCLEOTIDE SEQUENCE [LARGE SCALE GENOMIC DNA]</scope>
    <source>
        <strain evidence="1 2">GluBS11</strain>
    </source>
</reference>
<dbReference type="Proteomes" id="UP000199315">
    <property type="component" value="Unassembled WGS sequence"/>
</dbReference>
<proteinExistence type="predicted"/>
<evidence type="ECO:0000313" key="1">
    <source>
        <dbReference type="EMBL" id="SCP96202.1"/>
    </source>
</evidence>
<gene>
    <name evidence="1" type="ORF">SAMN05421730_10046</name>
</gene>
<evidence type="ECO:0008006" key="3">
    <source>
        <dbReference type="Google" id="ProtNLM"/>
    </source>
</evidence>
<evidence type="ECO:0000313" key="2">
    <source>
        <dbReference type="Proteomes" id="UP000199315"/>
    </source>
</evidence>
<keyword evidence="2" id="KW-1185">Reference proteome</keyword>
<dbReference type="AlphaFoldDB" id="A0A1D3TR96"/>
<dbReference type="EMBL" id="FMKA01000004">
    <property type="protein sequence ID" value="SCP96202.1"/>
    <property type="molecule type" value="Genomic_DNA"/>
</dbReference>
<name>A0A1D3TR96_9FIRM</name>